<name>A0A292Y9K6_9BACT</name>
<evidence type="ECO:0000313" key="11">
    <source>
        <dbReference type="EMBL" id="GAX87582.1"/>
    </source>
</evidence>
<evidence type="ECO:0000313" key="12">
    <source>
        <dbReference type="Proteomes" id="UP000217944"/>
    </source>
</evidence>
<feature type="domain" description="Tetrapyrrole biosynthesis uroporphyrinogen III synthase" evidence="10">
    <location>
        <begin position="19"/>
        <end position="207"/>
    </location>
</feature>
<proteinExistence type="inferred from homology"/>
<dbReference type="InterPro" id="IPR003754">
    <property type="entry name" value="4pyrrol_synth_uPrphyn_synth"/>
</dbReference>
<dbReference type="InterPro" id="IPR039793">
    <property type="entry name" value="UROS/Hem4"/>
</dbReference>
<dbReference type="Pfam" id="PF02602">
    <property type="entry name" value="HEM4"/>
    <property type="match status" value="1"/>
</dbReference>
<dbReference type="PANTHER" id="PTHR38042">
    <property type="entry name" value="UROPORPHYRINOGEN-III SYNTHASE, CHLOROPLASTIC"/>
    <property type="match status" value="1"/>
</dbReference>
<dbReference type="GO" id="GO:0004852">
    <property type="term" value="F:uroporphyrinogen-III synthase activity"/>
    <property type="evidence" value="ECO:0007669"/>
    <property type="project" value="UniProtKB-UniRule"/>
</dbReference>
<protein>
    <recommendedName>
        <fullName evidence="7 9">Uroporphyrinogen-III synthase</fullName>
        <ecNumber evidence="3 9">4.2.1.75</ecNumber>
    </recommendedName>
</protein>
<dbReference type="EMBL" id="BDME01000001">
    <property type="protein sequence ID" value="GAX87582.1"/>
    <property type="molecule type" value="Genomic_DNA"/>
</dbReference>
<dbReference type="EC" id="4.2.1.75" evidence="3 9"/>
<keyword evidence="12" id="KW-1185">Reference proteome</keyword>
<evidence type="ECO:0000256" key="9">
    <source>
        <dbReference type="RuleBase" id="RU366031"/>
    </source>
</evidence>
<evidence type="ECO:0000256" key="5">
    <source>
        <dbReference type="ARBA" id="ARBA00023244"/>
    </source>
</evidence>
<dbReference type="PANTHER" id="PTHR38042:SF1">
    <property type="entry name" value="UROPORPHYRINOGEN-III SYNTHASE, CHLOROPLASTIC"/>
    <property type="match status" value="1"/>
</dbReference>
<comment type="catalytic activity">
    <reaction evidence="8 9">
        <text>hydroxymethylbilane = uroporphyrinogen III + H2O</text>
        <dbReference type="Rhea" id="RHEA:18965"/>
        <dbReference type="ChEBI" id="CHEBI:15377"/>
        <dbReference type="ChEBI" id="CHEBI:57308"/>
        <dbReference type="ChEBI" id="CHEBI:57845"/>
        <dbReference type="EC" id="4.2.1.75"/>
    </reaction>
</comment>
<dbReference type="RefSeq" id="WP_096258719.1">
    <property type="nucleotide sequence ID" value="NZ_BDME01000001.1"/>
</dbReference>
<comment type="similarity">
    <text evidence="2 9">Belongs to the uroporphyrinogen-III synthase family.</text>
</comment>
<evidence type="ECO:0000256" key="1">
    <source>
        <dbReference type="ARBA" id="ARBA00004772"/>
    </source>
</evidence>
<accession>A0A292Y9K6</accession>
<gene>
    <name evidence="11" type="ORF">LNAT_P0878</name>
</gene>
<dbReference type="CDD" id="cd06578">
    <property type="entry name" value="HemD"/>
    <property type="match status" value="1"/>
</dbReference>
<reference evidence="11 12" key="1">
    <citation type="journal article" date="2017" name="Syst. Appl. Microbiol.">
        <title>Lebetimonas natsushimae sp. nov., a novel strictly anaerobic, moderately thermophilic chemoautotroph isolated from a deep-sea hydrothermal vent polychaete nest in the Mid-Okinawa Trough.</title>
        <authorList>
            <person name="Nagata R."/>
            <person name="Takaki Y."/>
            <person name="Tame A."/>
            <person name="Nunoura T."/>
            <person name="Muto H."/>
            <person name="Mino S."/>
            <person name="Sawayama S."/>
            <person name="Takai K."/>
            <person name="Nakagawa S."/>
        </authorList>
    </citation>
    <scope>NUCLEOTIDE SEQUENCE [LARGE SCALE GENOMIC DNA]</scope>
    <source>
        <strain evidence="11 12">HS1857</strain>
    </source>
</reference>
<dbReference type="Gene3D" id="3.40.50.10090">
    <property type="match status" value="2"/>
</dbReference>
<comment type="function">
    <text evidence="6 9">Catalyzes cyclization of the linear tetrapyrrole, hydroxymethylbilane, to the macrocyclic uroporphyrinogen III.</text>
</comment>
<evidence type="ECO:0000256" key="7">
    <source>
        <dbReference type="ARBA" id="ARBA00040167"/>
    </source>
</evidence>
<evidence type="ECO:0000256" key="4">
    <source>
        <dbReference type="ARBA" id="ARBA00023239"/>
    </source>
</evidence>
<organism evidence="11 12">
    <name type="scientific">Lebetimonas natsushimae</name>
    <dbReference type="NCBI Taxonomy" id="1936991"/>
    <lineage>
        <taxon>Bacteria</taxon>
        <taxon>Pseudomonadati</taxon>
        <taxon>Campylobacterota</taxon>
        <taxon>Epsilonproteobacteria</taxon>
        <taxon>Nautiliales</taxon>
        <taxon>Nautiliaceae</taxon>
        <taxon>Lebetimonas</taxon>
    </lineage>
</organism>
<dbReference type="InterPro" id="IPR036108">
    <property type="entry name" value="4pyrrol_syn_uPrphyn_synt_sf"/>
</dbReference>
<comment type="pathway">
    <text evidence="1 9">Porphyrin-containing compound metabolism; protoporphyrin-IX biosynthesis; coproporphyrinogen-III from 5-aminolevulinate: step 3/4.</text>
</comment>
<evidence type="ECO:0000259" key="10">
    <source>
        <dbReference type="Pfam" id="PF02602"/>
    </source>
</evidence>
<dbReference type="Proteomes" id="UP000217944">
    <property type="component" value="Unassembled WGS sequence"/>
</dbReference>
<evidence type="ECO:0000256" key="2">
    <source>
        <dbReference type="ARBA" id="ARBA00008133"/>
    </source>
</evidence>
<evidence type="ECO:0000256" key="6">
    <source>
        <dbReference type="ARBA" id="ARBA00037589"/>
    </source>
</evidence>
<sequence>MKDLKLPIYLLNNDKYEGVINYPVIKINFLAPSISFDETDYLIFTSKNGVKAVDNITDKWKKKPSFAIGKATANEIKKRGGIVEFIASKAYGDEFAKEITQKYHNKKFLFLRAKEIISDIKGIFDKSDNFLEEIIIYETVCNKPSNYIKKPAIVIFTSPSTVKCFAKLNDFENILPIAIGNKTKKILLDYTENSVLTPENPSIKECIKLAKNVKLR</sequence>
<comment type="caution">
    <text evidence="11">The sequence shown here is derived from an EMBL/GenBank/DDBJ whole genome shotgun (WGS) entry which is preliminary data.</text>
</comment>
<dbReference type="GO" id="GO:0006782">
    <property type="term" value="P:protoporphyrinogen IX biosynthetic process"/>
    <property type="evidence" value="ECO:0007669"/>
    <property type="project" value="UniProtKB-UniRule"/>
</dbReference>
<dbReference type="GO" id="GO:0006780">
    <property type="term" value="P:uroporphyrinogen III biosynthetic process"/>
    <property type="evidence" value="ECO:0007669"/>
    <property type="project" value="UniProtKB-UniRule"/>
</dbReference>
<evidence type="ECO:0000256" key="8">
    <source>
        <dbReference type="ARBA" id="ARBA00048617"/>
    </source>
</evidence>
<keyword evidence="4 9" id="KW-0456">Lyase</keyword>
<keyword evidence="5 9" id="KW-0627">Porphyrin biosynthesis</keyword>
<evidence type="ECO:0000256" key="3">
    <source>
        <dbReference type="ARBA" id="ARBA00013109"/>
    </source>
</evidence>
<dbReference type="OrthoDB" id="5328023at2"/>
<dbReference type="AlphaFoldDB" id="A0A292Y9K6"/>
<dbReference type="SUPFAM" id="SSF69618">
    <property type="entry name" value="HemD-like"/>
    <property type="match status" value="1"/>
</dbReference>